<proteinExistence type="predicted"/>
<sequence length="100" mass="10963">MFVMMVLVVVIVVVVLQNIGSFRAIHSISGGSSWLLVVVVVVVGVVVVVVWVMVLVWCCRGFKTVGPFVTMIYTMLVGDLLRFVTIYFVFIMGFSQGGSN</sequence>
<gene>
    <name evidence="3" type="primary">TRPV6</name>
    <name evidence="3" type="ORF">E2C01_042228</name>
</gene>
<protein>
    <submittedName>
        <fullName evidence="3">Transient receptor potential cation channel subfamily V member 6</fullName>
    </submittedName>
</protein>
<name>A0A5B7FVW6_PORTR</name>
<accession>A0A5B7FVW6</accession>
<dbReference type="GO" id="GO:0005886">
    <property type="term" value="C:plasma membrane"/>
    <property type="evidence" value="ECO:0007669"/>
    <property type="project" value="TreeGrafter"/>
</dbReference>
<evidence type="ECO:0000256" key="2">
    <source>
        <dbReference type="SAM" id="Phobius"/>
    </source>
</evidence>
<feature type="transmembrane region" description="Helical" evidence="2">
    <location>
        <begin position="71"/>
        <end position="94"/>
    </location>
</feature>
<organism evidence="3 4">
    <name type="scientific">Portunus trituberculatus</name>
    <name type="common">Swimming crab</name>
    <name type="synonym">Neptunus trituberculatus</name>
    <dbReference type="NCBI Taxonomy" id="210409"/>
    <lineage>
        <taxon>Eukaryota</taxon>
        <taxon>Metazoa</taxon>
        <taxon>Ecdysozoa</taxon>
        <taxon>Arthropoda</taxon>
        <taxon>Crustacea</taxon>
        <taxon>Multicrustacea</taxon>
        <taxon>Malacostraca</taxon>
        <taxon>Eumalacostraca</taxon>
        <taxon>Eucarida</taxon>
        <taxon>Decapoda</taxon>
        <taxon>Pleocyemata</taxon>
        <taxon>Brachyura</taxon>
        <taxon>Eubrachyura</taxon>
        <taxon>Portunoidea</taxon>
        <taxon>Portunidae</taxon>
        <taxon>Portuninae</taxon>
        <taxon>Portunus</taxon>
    </lineage>
</organism>
<evidence type="ECO:0000313" key="4">
    <source>
        <dbReference type="Proteomes" id="UP000324222"/>
    </source>
</evidence>
<keyword evidence="4" id="KW-1185">Reference proteome</keyword>
<keyword evidence="2" id="KW-0472">Membrane</keyword>
<keyword evidence="2" id="KW-1133">Transmembrane helix</keyword>
<keyword evidence="3" id="KW-0675">Receptor</keyword>
<dbReference type="PANTHER" id="PTHR10582">
    <property type="entry name" value="TRANSIENT RECEPTOR POTENTIAL ION CHANNEL PROTEIN"/>
    <property type="match status" value="1"/>
</dbReference>
<dbReference type="PANTHER" id="PTHR10582:SF2">
    <property type="entry name" value="INACTIVE"/>
    <property type="match status" value="1"/>
</dbReference>
<evidence type="ECO:0000256" key="1">
    <source>
        <dbReference type="ARBA" id="ARBA00022737"/>
    </source>
</evidence>
<keyword evidence="2" id="KW-0812">Transmembrane</keyword>
<keyword evidence="1" id="KW-0677">Repeat</keyword>
<dbReference type="OrthoDB" id="533508at2759"/>
<dbReference type="GO" id="GO:0098703">
    <property type="term" value="P:calcium ion import across plasma membrane"/>
    <property type="evidence" value="ECO:0007669"/>
    <property type="project" value="TreeGrafter"/>
</dbReference>
<dbReference type="Proteomes" id="UP000324222">
    <property type="component" value="Unassembled WGS sequence"/>
</dbReference>
<reference evidence="3 4" key="1">
    <citation type="submission" date="2019-05" db="EMBL/GenBank/DDBJ databases">
        <title>Another draft genome of Portunus trituberculatus and its Hox gene families provides insights of decapod evolution.</title>
        <authorList>
            <person name="Jeong J.-H."/>
            <person name="Song I."/>
            <person name="Kim S."/>
            <person name="Choi T."/>
            <person name="Kim D."/>
            <person name="Ryu S."/>
            <person name="Kim W."/>
        </authorList>
    </citation>
    <scope>NUCLEOTIDE SEQUENCE [LARGE SCALE GENOMIC DNA]</scope>
    <source>
        <tissue evidence="3">Muscle</tissue>
    </source>
</reference>
<feature type="transmembrane region" description="Helical" evidence="2">
    <location>
        <begin position="34"/>
        <end position="59"/>
    </location>
</feature>
<dbReference type="EMBL" id="VSRR010008288">
    <property type="protein sequence ID" value="MPC48454.1"/>
    <property type="molecule type" value="Genomic_DNA"/>
</dbReference>
<dbReference type="InterPro" id="IPR024862">
    <property type="entry name" value="TRPV"/>
</dbReference>
<dbReference type="AlphaFoldDB" id="A0A5B7FVW6"/>
<comment type="caution">
    <text evidence="3">The sequence shown here is derived from an EMBL/GenBank/DDBJ whole genome shotgun (WGS) entry which is preliminary data.</text>
</comment>
<dbReference type="GO" id="GO:0005262">
    <property type="term" value="F:calcium channel activity"/>
    <property type="evidence" value="ECO:0007669"/>
    <property type="project" value="TreeGrafter"/>
</dbReference>
<evidence type="ECO:0000313" key="3">
    <source>
        <dbReference type="EMBL" id="MPC48454.1"/>
    </source>
</evidence>